<gene>
    <name evidence="2" type="ORF">JYU34_004629</name>
</gene>
<sequence>MSINEWTEQQRPLTRTRSARAPRTPRSARSPRRDYTEEEERRITRNNERNRRASMARPMSAREPTRSACSRGGPLSQRPAFTVY</sequence>
<keyword evidence="3" id="KW-1185">Reference proteome</keyword>
<dbReference type="Proteomes" id="UP000823941">
    <property type="component" value="Chromosome 6"/>
</dbReference>
<feature type="region of interest" description="Disordered" evidence="1">
    <location>
        <begin position="1"/>
        <end position="84"/>
    </location>
</feature>
<feature type="compositionally biased region" description="Polar residues" evidence="1">
    <location>
        <begin position="1"/>
        <end position="13"/>
    </location>
</feature>
<evidence type="ECO:0000313" key="3">
    <source>
        <dbReference type="Proteomes" id="UP000823941"/>
    </source>
</evidence>
<protein>
    <submittedName>
        <fullName evidence="2">Uncharacterized protein</fullName>
    </submittedName>
</protein>
<reference evidence="2 3" key="1">
    <citation type="submission" date="2021-06" db="EMBL/GenBank/DDBJ databases">
        <title>A haploid diamondback moth (Plutella xylostella L.) genome assembly resolves 31 chromosomes and identifies a diamide resistance mutation.</title>
        <authorList>
            <person name="Ward C.M."/>
            <person name="Perry K.D."/>
            <person name="Baker G."/>
            <person name="Powis K."/>
            <person name="Heckel D.G."/>
            <person name="Baxter S.W."/>
        </authorList>
    </citation>
    <scope>NUCLEOTIDE SEQUENCE [LARGE SCALE GENOMIC DNA]</scope>
    <source>
        <strain evidence="2 3">LV</strain>
        <tissue evidence="2">Single pupa</tissue>
    </source>
</reference>
<feature type="compositionally biased region" description="Low complexity" evidence="1">
    <location>
        <begin position="53"/>
        <end position="62"/>
    </location>
</feature>
<name>A0ABQ7QYG3_PLUXY</name>
<dbReference type="EMBL" id="JAHIBW010000006">
    <property type="protein sequence ID" value="KAG7310089.1"/>
    <property type="molecule type" value="Genomic_DNA"/>
</dbReference>
<feature type="compositionally biased region" description="Low complexity" evidence="1">
    <location>
        <begin position="15"/>
        <end position="28"/>
    </location>
</feature>
<organism evidence="2 3">
    <name type="scientific">Plutella xylostella</name>
    <name type="common">Diamondback moth</name>
    <name type="synonym">Plutella maculipennis</name>
    <dbReference type="NCBI Taxonomy" id="51655"/>
    <lineage>
        <taxon>Eukaryota</taxon>
        <taxon>Metazoa</taxon>
        <taxon>Ecdysozoa</taxon>
        <taxon>Arthropoda</taxon>
        <taxon>Hexapoda</taxon>
        <taxon>Insecta</taxon>
        <taxon>Pterygota</taxon>
        <taxon>Neoptera</taxon>
        <taxon>Endopterygota</taxon>
        <taxon>Lepidoptera</taxon>
        <taxon>Glossata</taxon>
        <taxon>Ditrysia</taxon>
        <taxon>Yponomeutoidea</taxon>
        <taxon>Plutellidae</taxon>
        <taxon>Plutella</taxon>
    </lineage>
</organism>
<proteinExistence type="predicted"/>
<feature type="compositionally biased region" description="Basic and acidic residues" evidence="1">
    <location>
        <begin position="31"/>
        <end position="51"/>
    </location>
</feature>
<accession>A0ABQ7QYG3</accession>
<evidence type="ECO:0000256" key="1">
    <source>
        <dbReference type="SAM" id="MobiDB-lite"/>
    </source>
</evidence>
<comment type="caution">
    <text evidence="2">The sequence shown here is derived from an EMBL/GenBank/DDBJ whole genome shotgun (WGS) entry which is preliminary data.</text>
</comment>
<evidence type="ECO:0000313" key="2">
    <source>
        <dbReference type="EMBL" id="KAG7310089.1"/>
    </source>
</evidence>